<dbReference type="PROSITE" id="PS50191">
    <property type="entry name" value="CRAL_TRIO"/>
    <property type="match status" value="1"/>
</dbReference>
<organism evidence="2 3">
    <name type="scientific">Aspergillus terreus</name>
    <dbReference type="NCBI Taxonomy" id="33178"/>
    <lineage>
        <taxon>Eukaryota</taxon>
        <taxon>Fungi</taxon>
        <taxon>Dikarya</taxon>
        <taxon>Ascomycota</taxon>
        <taxon>Pezizomycotina</taxon>
        <taxon>Eurotiomycetes</taxon>
        <taxon>Eurotiomycetidae</taxon>
        <taxon>Eurotiales</taxon>
        <taxon>Aspergillaceae</taxon>
        <taxon>Aspergillus</taxon>
        <taxon>Aspergillus subgen. Circumdati</taxon>
    </lineage>
</organism>
<dbReference type="InterPro" id="IPR036865">
    <property type="entry name" value="CRAL-TRIO_dom_sf"/>
</dbReference>
<dbReference type="Proteomes" id="UP000452235">
    <property type="component" value="Unassembled WGS sequence"/>
</dbReference>
<dbReference type="Pfam" id="PF00650">
    <property type="entry name" value="CRAL_TRIO"/>
    <property type="match status" value="1"/>
</dbReference>
<sequence length="416" mass="46991">MTAIQIAPDHLGNLSNDQNEKLKQMWTYVLNMLEPVHRPNLSKSQDDGSTYTPKLAQSLQQTSLSRSDIKSLREALDSVSSIALFTGFLNALKQESPDRFLLRFLQARKWDTGKAFAMLVHALMWRNKHINVDDNMVANTELQALQHSRDQSDPQRAKASQAFLEQLRIGKCFMHGTDRAGRPVLVLQGRLHKSTEKIDVLNRVILHMIETVRLILVPPVENVTVVFDMTGFSVSNMEYAAAKFLIECAQTAYPEILGAMLIHNAPWAFAGIWKTMKRWIEPDLAARIHFTYTTAEIEQFIAPERLVKSLNGKDDWTFQFVEPVEGENNKMGDTLTRDELLSERMGIGKELLVATSGWVAAGDAQTTTSSRVELMDKLRVNYWKLDPYVRGRGNLDRTGVIQPGGVIDFYPESASN</sequence>
<dbReference type="InterPro" id="IPR036273">
    <property type="entry name" value="CRAL/TRIO_N_dom_sf"/>
</dbReference>
<protein>
    <submittedName>
        <fullName evidence="2">CRAL/TRIO domain protein</fullName>
    </submittedName>
</protein>
<dbReference type="Gene3D" id="3.40.525.10">
    <property type="entry name" value="CRAL-TRIO lipid binding domain"/>
    <property type="match status" value="1"/>
</dbReference>
<evidence type="ECO:0000313" key="3">
    <source>
        <dbReference type="Proteomes" id="UP000452235"/>
    </source>
</evidence>
<dbReference type="PANTHER" id="PTHR46590">
    <property type="entry name" value="PHOSPHATIDYLINOSITOL TRANSFER PROTEIN CSR1-RELATED"/>
    <property type="match status" value="1"/>
</dbReference>
<dbReference type="Pfam" id="PF03765">
    <property type="entry name" value="CRAL_TRIO_N"/>
    <property type="match status" value="1"/>
</dbReference>
<dbReference type="PANTHER" id="PTHR46590:SF2">
    <property type="entry name" value="CRAL_TRIO DOMAIN PROTEIN (AFU_ORTHOLOGUE AFUA_4G13930)-RELATED"/>
    <property type="match status" value="1"/>
</dbReference>
<evidence type="ECO:0000313" key="2">
    <source>
        <dbReference type="EMBL" id="GFF15187.1"/>
    </source>
</evidence>
<dbReference type="SMART" id="SM01100">
    <property type="entry name" value="CRAL_TRIO_N"/>
    <property type="match status" value="1"/>
</dbReference>
<name>A0A5M3YP53_ASPTE</name>
<dbReference type="SUPFAM" id="SSF46938">
    <property type="entry name" value="CRAL/TRIO N-terminal domain"/>
    <property type="match status" value="1"/>
</dbReference>
<dbReference type="OrthoDB" id="43460at2759"/>
<dbReference type="InterPro" id="IPR011074">
    <property type="entry name" value="CRAL/TRIO_N_dom"/>
</dbReference>
<feature type="compositionally biased region" description="Polar residues" evidence="1">
    <location>
        <begin position="41"/>
        <end position="59"/>
    </location>
</feature>
<dbReference type="InterPro" id="IPR001251">
    <property type="entry name" value="CRAL-TRIO_dom"/>
</dbReference>
<keyword evidence="3" id="KW-1185">Reference proteome</keyword>
<dbReference type="AlphaFoldDB" id="A0A5M3YP53"/>
<dbReference type="SMART" id="SM00516">
    <property type="entry name" value="SEC14"/>
    <property type="match status" value="1"/>
</dbReference>
<proteinExistence type="predicted"/>
<dbReference type="EMBL" id="BLJY01000004">
    <property type="protein sequence ID" value="GFF15187.1"/>
    <property type="molecule type" value="Genomic_DNA"/>
</dbReference>
<dbReference type="CDD" id="cd00170">
    <property type="entry name" value="SEC14"/>
    <property type="match status" value="1"/>
</dbReference>
<dbReference type="SUPFAM" id="SSF52087">
    <property type="entry name" value="CRAL/TRIO domain"/>
    <property type="match status" value="1"/>
</dbReference>
<feature type="region of interest" description="Disordered" evidence="1">
    <location>
        <begin position="39"/>
        <end position="59"/>
    </location>
</feature>
<accession>A0A5M3YP53</accession>
<dbReference type="InterPro" id="IPR052432">
    <property type="entry name" value="PITP/CRAL-TRIO"/>
</dbReference>
<reference evidence="2 3" key="1">
    <citation type="submission" date="2020-01" db="EMBL/GenBank/DDBJ databases">
        <title>Aspergillus terreus IFO 6365 whole genome shotgun sequence.</title>
        <authorList>
            <person name="Kanamasa S."/>
            <person name="Takahashi H."/>
        </authorList>
    </citation>
    <scope>NUCLEOTIDE SEQUENCE [LARGE SCALE GENOMIC DNA]</scope>
    <source>
        <strain evidence="2 3">IFO 6365</strain>
    </source>
</reference>
<evidence type="ECO:0000256" key="1">
    <source>
        <dbReference type="SAM" id="MobiDB-lite"/>
    </source>
</evidence>
<comment type="caution">
    <text evidence="2">The sequence shown here is derived from an EMBL/GenBank/DDBJ whole genome shotgun (WGS) entry which is preliminary data.</text>
</comment>
<gene>
    <name evidence="2" type="ORF">ATEIFO6365_0004030600</name>
</gene>
<dbReference type="VEuPathDB" id="FungiDB:ATEG_09192"/>